<protein>
    <submittedName>
        <fullName evidence="2">Head protein</fullName>
    </submittedName>
</protein>
<dbReference type="AlphaFoldDB" id="A0A1C3EL94"/>
<proteinExistence type="predicted"/>
<evidence type="ECO:0000313" key="2">
    <source>
        <dbReference type="EMBL" id="ODA34013.1"/>
    </source>
</evidence>
<dbReference type="Proteomes" id="UP000094936">
    <property type="component" value="Unassembled WGS sequence"/>
</dbReference>
<reference evidence="2 3" key="1">
    <citation type="submission" date="2016-05" db="EMBL/GenBank/DDBJ databases">
        <title>Genomic Taxonomy of the Vibrionaceae.</title>
        <authorList>
            <person name="Gomez-Gil B."/>
            <person name="Enciso-Ibarra J."/>
        </authorList>
    </citation>
    <scope>NUCLEOTIDE SEQUENCE [LARGE SCALE GENOMIC DNA]</scope>
    <source>
        <strain evidence="2 3">CAIM 1920</strain>
    </source>
</reference>
<evidence type="ECO:0000259" key="1">
    <source>
        <dbReference type="Pfam" id="PF10124"/>
    </source>
</evidence>
<sequence length="306" mass="34863">MAIITPQLIKSLFTGFKSSFQGGLGMATPQYKKVATVIQSSTASNTYGWLGQWPGFREWVGDRVIKDMEAHGYQIFNKDFESTVGVKRTDIEDDNLGIYSPMMQEMGRATAAFPDEMVFPLLREGFATHCYDGQYFFDPDHPVNDKVDGQGKDESIANIMTDEAYDGEAWYLLDTTRAIKPIIYQERKKPKFVAMTKEDDEEVFMRKMYRYGVDLRCNVGFGFWQMAYAVKAELNLDNLWKAYSAMRQFKADGGRPLGIKPNMLVIPVSLEKTAVQLLQRELFADDGNTVSNEMRGKFQLVIPDFL</sequence>
<accession>A0A1C3EL94</accession>
<dbReference type="RefSeq" id="WP_068901069.1">
    <property type="nucleotide sequence ID" value="NZ_JBHUIF010000013.1"/>
</dbReference>
<dbReference type="STRING" id="1080227.A8L45_08175"/>
<comment type="caution">
    <text evidence="2">The sequence shown here is derived from an EMBL/GenBank/DDBJ whole genome shotgun (WGS) entry which is preliminary data.</text>
</comment>
<feature type="domain" description="Bacteriophage Mu GpT" evidence="1">
    <location>
        <begin position="9"/>
        <end position="306"/>
    </location>
</feature>
<dbReference type="InterPro" id="IPR018774">
    <property type="entry name" value="Phage_Mu_GpT"/>
</dbReference>
<dbReference type="Pfam" id="PF10124">
    <property type="entry name" value="Mu-like_gpT"/>
    <property type="match status" value="1"/>
</dbReference>
<dbReference type="EMBL" id="LYBM01000011">
    <property type="protein sequence ID" value="ODA34013.1"/>
    <property type="molecule type" value="Genomic_DNA"/>
</dbReference>
<evidence type="ECO:0000313" key="3">
    <source>
        <dbReference type="Proteomes" id="UP000094936"/>
    </source>
</evidence>
<dbReference type="OrthoDB" id="9804833at2"/>
<name>A0A1C3EL94_9GAMM</name>
<organism evidence="2 3">
    <name type="scientific">Veronia pacifica</name>
    <dbReference type="NCBI Taxonomy" id="1080227"/>
    <lineage>
        <taxon>Bacteria</taxon>
        <taxon>Pseudomonadati</taxon>
        <taxon>Pseudomonadota</taxon>
        <taxon>Gammaproteobacteria</taxon>
        <taxon>Vibrionales</taxon>
        <taxon>Vibrionaceae</taxon>
        <taxon>Veronia</taxon>
    </lineage>
</organism>
<gene>
    <name evidence="2" type="ORF">A8L45_08175</name>
</gene>
<keyword evidence="3" id="KW-1185">Reference proteome</keyword>